<dbReference type="RefSeq" id="WP_015180859.1">
    <property type="nucleotide sequence ID" value="NC_019738.1"/>
</dbReference>
<dbReference type="AlphaFoldDB" id="K9WA55"/>
<accession>K9WA55</accession>
<name>K9WA55_9CYAN</name>
<keyword evidence="2" id="KW-1185">Reference proteome</keyword>
<dbReference type="KEGG" id="mic:Mic7113_0787"/>
<dbReference type="Proteomes" id="UP000010471">
    <property type="component" value="Chromosome"/>
</dbReference>
<protein>
    <submittedName>
        <fullName evidence="1">Uncharacterized protein</fullName>
    </submittedName>
</protein>
<dbReference type="EMBL" id="CP003630">
    <property type="protein sequence ID" value="AFZ16696.1"/>
    <property type="molecule type" value="Genomic_DNA"/>
</dbReference>
<gene>
    <name evidence="1" type="ORF">Mic7113_0787</name>
</gene>
<dbReference type="HOGENOM" id="CLU_177748_0_0_3"/>
<proteinExistence type="predicted"/>
<sequence>MVKLFSHPSDRPWAIARILPNAKTYIVVRFRNRQDAEDHKRFLRRFIPKAQFEVLFDIPKEEVEENQSELLQET</sequence>
<dbReference type="OrthoDB" id="489126at2"/>
<reference evidence="1 2" key="1">
    <citation type="submission" date="2012-06" db="EMBL/GenBank/DDBJ databases">
        <title>Finished chromosome of genome of Microcoleus sp. PCC 7113.</title>
        <authorList>
            <consortium name="US DOE Joint Genome Institute"/>
            <person name="Gugger M."/>
            <person name="Coursin T."/>
            <person name="Rippka R."/>
            <person name="Tandeau De Marsac N."/>
            <person name="Huntemann M."/>
            <person name="Wei C.-L."/>
            <person name="Han J."/>
            <person name="Detter J.C."/>
            <person name="Han C."/>
            <person name="Tapia R."/>
            <person name="Chen A."/>
            <person name="Kyrpides N."/>
            <person name="Mavromatis K."/>
            <person name="Markowitz V."/>
            <person name="Szeto E."/>
            <person name="Ivanova N."/>
            <person name="Pagani I."/>
            <person name="Pati A."/>
            <person name="Goodwin L."/>
            <person name="Nordberg H.P."/>
            <person name="Cantor M.N."/>
            <person name="Hua S.X."/>
            <person name="Woyke T."/>
            <person name="Kerfeld C.A."/>
        </authorList>
    </citation>
    <scope>NUCLEOTIDE SEQUENCE [LARGE SCALE GENOMIC DNA]</scope>
    <source>
        <strain evidence="1 2">PCC 7113</strain>
    </source>
</reference>
<evidence type="ECO:0000313" key="1">
    <source>
        <dbReference type="EMBL" id="AFZ16696.1"/>
    </source>
</evidence>
<dbReference type="eggNOG" id="COG0456">
    <property type="taxonomic scope" value="Bacteria"/>
</dbReference>
<organism evidence="1 2">
    <name type="scientific">Allocoleopsis franciscana PCC 7113</name>
    <dbReference type="NCBI Taxonomy" id="1173027"/>
    <lineage>
        <taxon>Bacteria</taxon>
        <taxon>Bacillati</taxon>
        <taxon>Cyanobacteriota</taxon>
        <taxon>Cyanophyceae</taxon>
        <taxon>Coleofasciculales</taxon>
        <taxon>Coleofasciculaceae</taxon>
        <taxon>Allocoleopsis</taxon>
        <taxon>Allocoleopsis franciscana</taxon>
    </lineage>
</organism>
<evidence type="ECO:0000313" key="2">
    <source>
        <dbReference type="Proteomes" id="UP000010471"/>
    </source>
</evidence>